<keyword evidence="3" id="KW-0735">Signal-anchor</keyword>
<dbReference type="Proteomes" id="UP000822688">
    <property type="component" value="Chromosome 11"/>
</dbReference>
<comment type="caution">
    <text evidence="7">The sequence shown here is derived from an EMBL/GenBank/DDBJ whole genome shotgun (WGS) entry which is preliminary data.</text>
</comment>
<comment type="subcellular location">
    <subcellularLocation>
        <location evidence="1">Golgi apparatus membrane</location>
        <topology evidence="1">Single-pass type II membrane protein</topology>
    </subcellularLocation>
</comment>
<sequence length="545" mass="61331">MAMQWHLRAQNRAYRPVKFSIGRCITLSTFIIFVFLLHLRIGADRRTIESPNVVPAIIQASERIESARNPTSSAGTKTPISELSTVAQEINVTSAISEVTDLGVTSETSEVLDTGVTSATSVDPDSGVTSANFQRPENCDGRRIFIYQMPVEFNEQLARNCHNWSGWRSMCEDISNLGFGVNIPLRKSDPMTSLLQPPSAWYRTEQFTLEVAIHERLKTHSCLTTNPDEASLFYIPFYHSLDLIRTLYLNDNLSARDLLGQRFVKWISTQAPWQRHQGHRHVLVLGRIYWDYIRGIGTDSTWGSNLLTLPELGNVTKLFIERSPWKSDTVGIPYPTSFHPGSETDLRAWQHTVRTSKRHQFASVAGGTRTKKLTGSIRDEVFKQCANSTKCKQVRCTHELCVTKPQTIIQMGLESVFCLQPPGDSPTRKGIFDSLQAGCIPVLFHEHQAVQQYLFHLPGNGLSYSVMIPQDDVAVNHYDVMDHLSRIPRSRIKKLQANIIKLLPQLLYRNPVLTGEYTSKDAVDVAIDGLLERFQVQSVGGHPSS</sequence>
<gene>
    <name evidence="7" type="ORF">KC19_11G151200</name>
</gene>
<evidence type="ECO:0000256" key="3">
    <source>
        <dbReference type="ARBA" id="ARBA00022968"/>
    </source>
</evidence>
<evidence type="ECO:0000313" key="8">
    <source>
        <dbReference type="Proteomes" id="UP000822688"/>
    </source>
</evidence>
<dbReference type="Pfam" id="PF03016">
    <property type="entry name" value="Exostosin_GT47"/>
    <property type="match status" value="1"/>
</dbReference>
<feature type="domain" description="Exostosin GT47" evidence="6">
    <location>
        <begin position="139"/>
        <end position="475"/>
    </location>
</feature>
<protein>
    <recommendedName>
        <fullName evidence="6">Exostosin GT47 domain-containing protein</fullName>
    </recommendedName>
</protein>
<name>A0A8T0GIY5_CERPU</name>
<organism evidence="7 8">
    <name type="scientific">Ceratodon purpureus</name>
    <name type="common">Fire moss</name>
    <name type="synonym">Dicranum purpureum</name>
    <dbReference type="NCBI Taxonomy" id="3225"/>
    <lineage>
        <taxon>Eukaryota</taxon>
        <taxon>Viridiplantae</taxon>
        <taxon>Streptophyta</taxon>
        <taxon>Embryophyta</taxon>
        <taxon>Bryophyta</taxon>
        <taxon>Bryophytina</taxon>
        <taxon>Bryopsida</taxon>
        <taxon>Dicranidae</taxon>
        <taxon>Pseudoditrichales</taxon>
        <taxon>Ditrichaceae</taxon>
        <taxon>Ceratodon</taxon>
    </lineage>
</organism>
<dbReference type="EMBL" id="CM026432">
    <property type="protein sequence ID" value="KAG0557708.1"/>
    <property type="molecule type" value="Genomic_DNA"/>
</dbReference>
<dbReference type="GO" id="GO:0000139">
    <property type="term" value="C:Golgi membrane"/>
    <property type="evidence" value="ECO:0007669"/>
    <property type="project" value="UniProtKB-SubCell"/>
</dbReference>
<dbReference type="InterPro" id="IPR004263">
    <property type="entry name" value="Exostosin"/>
</dbReference>
<evidence type="ECO:0000313" key="7">
    <source>
        <dbReference type="EMBL" id="KAG0557708.1"/>
    </source>
</evidence>
<evidence type="ECO:0000259" key="6">
    <source>
        <dbReference type="Pfam" id="PF03016"/>
    </source>
</evidence>
<comment type="similarity">
    <text evidence="2">Belongs to the glycosyltransferase 47 family.</text>
</comment>
<evidence type="ECO:0000256" key="2">
    <source>
        <dbReference type="ARBA" id="ARBA00010271"/>
    </source>
</evidence>
<dbReference type="InterPro" id="IPR040911">
    <property type="entry name" value="Exostosin_GT47"/>
</dbReference>
<feature type="transmembrane region" description="Helical" evidence="5">
    <location>
        <begin position="21"/>
        <end position="41"/>
    </location>
</feature>
<keyword evidence="5" id="KW-1133">Transmembrane helix</keyword>
<dbReference type="GO" id="GO:0016757">
    <property type="term" value="F:glycosyltransferase activity"/>
    <property type="evidence" value="ECO:0007669"/>
    <property type="project" value="InterPro"/>
</dbReference>
<keyword evidence="5" id="KW-0472">Membrane</keyword>
<proteinExistence type="inferred from homology"/>
<keyword evidence="4" id="KW-0333">Golgi apparatus</keyword>
<keyword evidence="5" id="KW-0812">Transmembrane</keyword>
<evidence type="ECO:0000256" key="5">
    <source>
        <dbReference type="SAM" id="Phobius"/>
    </source>
</evidence>
<reference evidence="7 8" key="1">
    <citation type="submission" date="2020-06" db="EMBL/GenBank/DDBJ databases">
        <title>WGS assembly of Ceratodon purpureus strain R40.</title>
        <authorList>
            <person name="Carey S.B."/>
            <person name="Jenkins J."/>
            <person name="Shu S."/>
            <person name="Lovell J.T."/>
            <person name="Sreedasyam A."/>
            <person name="Maumus F."/>
            <person name="Tiley G.P."/>
            <person name="Fernandez-Pozo N."/>
            <person name="Barry K."/>
            <person name="Chen C."/>
            <person name="Wang M."/>
            <person name="Lipzen A."/>
            <person name="Daum C."/>
            <person name="Saski C.A."/>
            <person name="Payton A.C."/>
            <person name="Mcbreen J.C."/>
            <person name="Conrad R.E."/>
            <person name="Kollar L.M."/>
            <person name="Olsson S."/>
            <person name="Huttunen S."/>
            <person name="Landis J.B."/>
            <person name="Wickett N.J."/>
            <person name="Johnson M.G."/>
            <person name="Rensing S.A."/>
            <person name="Grimwood J."/>
            <person name="Schmutz J."/>
            <person name="Mcdaniel S.F."/>
        </authorList>
    </citation>
    <scope>NUCLEOTIDE SEQUENCE [LARGE SCALE GENOMIC DNA]</scope>
    <source>
        <strain evidence="7 8">R40</strain>
    </source>
</reference>
<evidence type="ECO:0000256" key="1">
    <source>
        <dbReference type="ARBA" id="ARBA00004323"/>
    </source>
</evidence>
<dbReference type="AlphaFoldDB" id="A0A8T0GIY5"/>
<keyword evidence="8" id="KW-1185">Reference proteome</keyword>
<dbReference type="PANTHER" id="PTHR11062:SF375">
    <property type="entry name" value="EXOSTOSIN GT47 DOMAIN-CONTAINING PROTEIN"/>
    <property type="match status" value="1"/>
</dbReference>
<dbReference type="PANTHER" id="PTHR11062">
    <property type="entry name" value="EXOSTOSIN HEPARAN SULFATE GLYCOSYLTRANSFERASE -RELATED"/>
    <property type="match status" value="1"/>
</dbReference>
<evidence type="ECO:0000256" key="4">
    <source>
        <dbReference type="ARBA" id="ARBA00023034"/>
    </source>
</evidence>
<accession>A0A8T0GIY5</accession>